<feature type="transmembrane region" description="Helical" evidence="1">
    <location>
        <begin position="12"/>
        <end position="33"/>
    </location>
</feature>
<evidence type="ECO:0000313" key="2">
    <source>
        <dbReference type="EMBL" id="PKX91333.1"/>
    </source>
</evidence>
<dbReference type="EMBL" id="MSZS01000006">
    <property type="protein sequence ID" value="PKX91333.1"/>
    <property type="molecule type" value="Genomic_DNA"/>
</dbReference>
<evidence type="ECO:0000256" key="1">
    <source>
        <dbReference type="SAM" id="Phobius"/>
    </source>
</evidence>
<dbReference type="RefSeq" id="XP_024679928.1">
    <property type="nucleotide sequence ID" value="XM_024829099.1"/>
</dbReference>
<comment type="caution">
    <text evidence="2">The sequence shown here is derived from an EMBL/GenBank/DDBJ whole genome shotgun (WGS) entry which is preliminary data.</text>
</comment>
<organism evidence="2 3">
    <name type="scientific">Aspergillus novofumigatus (strain IBT 16806)</name>
    <dbReference type="NCBI Taxonomy" id="1392255"/>
    <lineage>
        <taxon>Eukaryota</taxon>
        <taxon>Fungi</taxon>
        <taxon>Dikarya</taxon>
        <taxon>Ascomycota</taxon>
        <taxon>Pezizomycotina</taxon>
        <taxon>Eurotiomycetes</taxon>
        <taxon>Eurotiomycetidae</taxon>
        <taxon>Eurotiales</taxon>
        <taxon>Aspergillaceae</taxon>
        <taxon>Aspergillus</taxon>
        <taxon>Aspergillus subgen. Fumigati</taxon>
    </lineage>
</organism>
<proteinExistence type="predicted"/>
<dbReference type="OMA" id="SGLMACE"/>
<feature type="transmembrane region" description="Helical" evidence="1">
    <location>
        <begin position="78"/>
        <end position="100"/>
    </location>
</feature>
<dbReference type="OrthoDB" id="5137119at2759"/>
<dbReference type="Proteomes" id="UP000234474">
    <property type="component" value="Unassembled WGS sequence"/>
</dbReference>
<keyword evidence="1" id="KW-1133">Transmembrane helix</keyword>
<dbReference type="AlphaFoldDB" id="A0A2I1C170"/>
<evidence type="ECO:0000313" key="3">
    <source>
        <dbReference type="Proteomes" id="UP000234474"/>
    </source>
</evidence>
<keyword evidence="1" id="KW-0472">Membrane</keyword>
<protein>
    <submittedName>
        <fullName evidence="2">Uncharacterized protein</fullName>
    </submittedName>
</protein>
<keyword evidence="1" id="KW-0812">Transmembrane</keyword>
<accession>A0A2I1C170</accession>
<gene>
    <name evidence="2" type="ORF">P174DRAFT_452694</name>
</gene>
<sequence length="175" mass="19487">MPRSRVPQSPAFIHLASRLSGLAFSIACFYYLLYLATHWGDRHTYFAIFAVSTAIVVDLIEVCGLLDVSFTLKRLDVGWLISGNVVSMVLGVIGCLQLAFSDWGLSNAPSDYPRPWMDTLDLAFILMIPFSHRAFDFFDTRVCDLLQDASEVEGEAWKRGKRDCIGVDVSCCCGC</sequence>
<dbReference type="VEuPathDB" id="FungiDB:P174DRAFT_452694"/>
<feature type="transmembrane region" description="Helical" evidence="1">
    <location>
        <begin position="45"/>
        <end position="66"/>
    </location>
</feature>
<dbReference type="GeneID" id="36536425"/>
<keyword evidence="3" id="KW-1185">Reference proteome</keyword>
<feature type="transmembrane region" description="Helical" evidence="1">
    <location>
        <begin position="120"/>
        <end position="138"/>
    </location>
</feature>
<reference evidence="3" key="1">
    <citation type="journal article" date="2018" name="Proc. Natl. Acad. Sci. U.S.A.">
        <title>Linking secondary metabolites to gene clusters through genome sequencing of six diverse Aspergillus species.</title>
        <authorList>
            <person name="Kaerboelling I."/>
            <person name="Vesth T.C."/>
            <person name="Frisvad J.C."/>
            <person name="Nybo J.L."/>
            <person name="Theobald S."/>
            <person name="Kuo A."/>
            <person name="Bowyer P."/>
            <person name="Matsuda Y."/>
            <person name="Mondo S."/>
            <person name="Lyhne E.K."/>
            <person name="Kogle M.E."/>
            <person name="Clum A."/>
            <person name="Lipzen A."/>
            <person name="Salamov A."/>
            <person name="Ngan C.Y."/>
            <person name="Daum C."/>
            <person name="Chiniquy J."/>
            <person name="Barry K."/>
            <person name="LaButti K."/>
            <person name="Haridas S."/>
            <person name="Simmons B.A."/>
            <person name="Magnuson J.K."/>
            <person name="Mortensen U.H."/>
            <person name="Larsen T.O."/>
            <person name="Grigoriev I.V."/>
            <person name="Baker S.E."/>
            <person name="Andersen M.R."/>
        </authorList>
    </citation>
    <scope>NUCLEOTIDE SEQUENCE [LARGE SCALE GENOMIC DNA]</scope>
    <source>
        <strain evidence="3">IBT 16806</strain>
    </source>
</reference>
<name>A0A2I1C170_ASPN1</name>